<evidence type="ECO:0000313" key="2">
    <source>
        <dbReference type="EMBL" id="KAJ2777989.1"/>
    </source>
</evidence>
<proteinExistence type="predicted"/>
<feature type="compositionally biased region" description="Low complexity" evidence="1">
    <location>
        <begin position="89"/>
        <end position="100"/>
    </location>
</feature>
<dbReference type="OrthoDB" id="5585485at2759"/>
<accession>A0A9W8H872</accession>
<evidence type="ECO:0000256" key="1">
    <source>
        <dbReference type="SAM" id="MobiDB-lite"/>
    </source>
</evidence>
<dbReference type="AlphaFoldDB" id="A0A9W8H872"/>
<dbReference type="Proteomes" id="UP001140217">
    <property type="component" value="Unassembled WGS sequence"/>
</dbReference>
<keyword evidence="3" id="KW-1185">Reference proteome</keyword>
<evidence type="ECO:0000313" key="3">
    <source>
        <dbReference type="Proteomes" id="UP001140217"/>
    </source>
</evidence>
<dbReference type="EMBL" id="JANBUL010000256">
    <property type="protein sequence ID" value="KAJ2777989.1"/>
    <property type="molecule type" value="Genomic_DNA"/>
</dbReference>
<organism evidence="2 3">
    <name type="scientific">Coemansia javaensis</name>
    <dbReference type="NCBI Taxonomy" id="2761396"/>
    <lineage>
        <taxon>Eukaryota</taxon>
        <taxon>Fungi</taxon>
        <taxon>Fungi incertae sedis</taxon>
        <taxon>Zoopagomycota</taxon>
        <taxon>Kickxellomycotina</taxon>
        <taxon>Kickxellomycetes</taxon>
        <taxon>Kickxellales</taxon>
        <taxon>Kickxellaceae</taxon>
        <taxon>Coemansia</taxon>
    </lineage>
</organism>
<feature type="region of interest" description="Disordered" evidence="1">
    <location>
        <begin position="54"/>
        <end position="100"/>
    </location>
</feature>
<feature type="non-terminal residue" evidence="2">
    <location>
        <position position="1"/>
    </location>
</feature>
<gene>
    <name evidence="2" type="ORF">H4R18_004868</name>
</gene>
<protein>
    <submittedName>
        <fullName evidence="2">Uncharacterized protein</fullName>
    </submittedName>
</protein>
<sequence length="100" mass="10062">TIVQLDGNVETVNGGAPVATIGSCPDYTITYTNQVFATLTMTITPSMLALPEGPGGIVPNAGDADPFGGDDGNDGIIADAGDAGDDDAQYATAGYDDNDY</sequence>
<comment type="caution">
    <text evidence="2">The sequence shown here is derived from an EMBL/GenBank/DDBJ whole genome shotgun (WGS) entry which is preliminary data.</text>
</comment>
<reference evidence="2" key="1">
    <citation type="submission" date="2022-07" db="EMBL/GenBank/DDBJ databases">
        <title>Phylogenomic reconstructions and comparative analyses of Kickxellomycotina fungi.</title>
        <authorList>
            <person name="Reynolds N.K."/>
            <person name="Stajich J.E."/>
            <person name="Barry K."/>
            <person name="Grigoriev I.V."/>
            <person name="Crous P."/>
            <person name="Smith M.E."/>
        </authorList>
    </citation>
    <scope>NUCLEOTIDE SEQUENCE</scope>
    <source>
        <strain evidence="2">NBRC 105414</strain>
    </source>
</reference>
<name>A0A9W8H872_9FUNG</name>